<dbReference type="InterPro" id="IPR003961">
    <property type="entry name" value="FN3_dom"/>
</dbReference>
<sequence length="93" mass="10581">MELLRFRFQKFSVVFAALVLALATAGQTDQHEKLRWSSTNFKTLLTWDPAAGRSHNYSVQYAEHNGNWLDSSDCLVIPETECDLTHVLLPSNK</sequence>
<name>A0A9Q0DVJ4_9TELE</name>
<accession>A0A9Q0DVJ4</accession>
<dbReference type="Proteomes" id="UP001148018">
    <property type="component" value="Unassembled WGS sequence"/>
</dbReference>
<dbReference type="InterPro" id="IPR050650">
    <property type="entry name" value="Type-II_Cytokine-TF_Rcpt"/>
</dbReference>
<dbReference type="EMBL" id="JANIIK010000111">
    <property type="protein sequence ID" value="KAJ3595311.1"/>
    <property type="molecule type" value="Genomic_DNA"/>
</dbReference>
<evidence type="ECO:0000313" key="4">
    <source>
        <dbReference type="Proteomes" id="UP001148018"/>
    </source>
</evidence>
<dbReference type="Pfam" id="PF01108">
    <property type="entry name" value="Tissue_fac"/>
    <property type="match status" value="1"/>
</dbReference>
<feature type="signal peptide" evidence="1">
    <location>
        <begin position="1"/>
        <end position="25"/>
    </location>
</feature>
<dbReference type="SUPFAM" id="SSF49265">
    <property type="entry name" value="Fibronectin type III"/>
    <property type="match status" value="1"/>
</dbReference>
<feature type="chain" id="PRO_5040243275" description="Fibronectin type-III domain-containing protein" evidence="1">
    <location>
        <begin position="26"/>
        <end position="93"/>
    </location>
</feature>
<comment type="caution">
    <text evidence="3">The sequence shown here is derived from an EMBL/GenBank/DDBJ whole genome shotgun (WGS) entry which is preliminary data.</text>
</comment>
<dbReference type="AlphaFoldDB" id="A0A9Q0DVJ4"/>
<dbReference type="Gene3D" id="2.60.40.10">
    <property type="entry name" value="Immunoglobulins"/>
    <property type="match status" value="1"/>
</dbReference>
<gene>
    <name evidence="3" type="ORF">NHX12_004615</name>
</gene>
<dbReference type="InterPro" id="IPR036116">
    <property type="entry name" value="FN3_sf"/>
</dbReference>
<evidence type="ECO:0000313" key="3">
    <source>
        <dbReference type="EMBL" id="KAJ3595311.1"/>
    </source>
</evidence>
<keyword evidence="1" id="KW-0732">Signal</keyword>
<reference evidence="3" key="1">
    <citation type="submission" date="2022-07" db="EMBL/GenBank/DDBJ databases">
        <title>Chromosome-level genome of Muraenolepis orangiensis.</title>
        <authorList>
            <person name="Kim J."/>
        </authorList>
    </citation>
    <scope>NUCLEOTIDE SEQUENCE</scope>
    <source>
        <strain evidence="3">KU_S4_2022</strain>
        <tissue evidence="3">Muscle</tissue>
    </source>
</reference>
<organism evidence="3 4">
    <name type="scientific">Muraenolepis orangiensis</name>
    <name type="common">Patagonian moray cod</name>
    <dbReference type="NCBI Taxonomy" id="630683"/>
    <lineage>
        <taxon>Eukaryota</taxon>
        <taxon>Metazoa</taxon>
        <taxon>Chordata</taxon>
        <taxon>Craniata</taxon>
        <taxon>Vertebrata</taxon>
        <taxon>Euteleostomi</taxon>
        <taxon>Actinopterygii</taxon>
        <taxon>Neopterygii</taxon>
        <taxon>Teleostei</taxon>
        <taxon>Neoteleostei</taxon>
        <taxon>Acanthomorphata</taxon>
        <taxon>Zeiogadaria</taxon>
        <taxon>Gadariae</taxon>
        <taxon>Gadiformes</taxon>
        <taxon>Muraenolepidoidei</taxon>
        <taxon>Muraenolepididae</taxon>
        <taxon>Muraenolepis</taxon>
    </lineage>
</organism>
<dbReference type="GO" id="GO:0004896">
    <property type="term" value="F:cytokine receptor activity"/>
    <property type="evidence" value="ECO:0007669"/>
    <property type="project" value="TreeGrafter"/>
</dbReference>
<protein>
    <recommendedName>
        <fullName evidence="2">Fibronectin type-III domain-containing protein</fullName>
    </recommendedName>
</protein>
<keyword evidence="4" id="KW-1185">Reference proteome</keyword>
<evidence type="ECO:0000256" key="1">
    <source>
        <dbReference type="SAM" id="SignalP"/>
    </source>
</evidence>
<evidence type="ECO:0000259" key="2">
    <source>
        <dbReference type="Pfam" id="PF01108"/>
    </source>
</evidence>
<feature type="domain" description="Fibronectin type-III" evidence="2">
    <location>
        <begin position="16"/>
        <end position="87"/>
    </location>
</feature>
<dbReference type="PANTHER" id="PTHR20859">
    <property type="entry name" value="INTERFERON/INTERLEUKIN RECEPTOR"/>
    <property type="match status" value="1"/>
</dbReference>
<dbReference type="InterPro" id="IPR013783">
    <property type="entry name" value="Ig-like_fold"/>
</dbReference>
<dbReference type="OrthoDB" id="8942372at2759"/>
<dbReference type="GO" id="GO:0005886">
    <property type="term" value="C:plasma membrane"/>
    <property type="evidence" value="ECO:0007669"/>
    <property type="project" value="TreeGrafter"/>
</dbReference>
<proteinExistence type="predicted"/>
<dbReference type="PANTHER" id="PTHR20859:SF22">
    <property type="entry name" value="TISSUE FACTOR"/>
    <property type="match status" value="1"/>
</dbReference>